<name>A0AAE0XLI7_9PEZI</name>
<reference evidence="2" key="1">
    <citation type="journal article" date="2023" name="Mol. Phylogenet. Evol.">
        <title>Genome-scale phylogeny and comparative genomics of the fungal order Sordariales.</title>
        <authorList>
            <person name="Hensen N."/>
            <person name="Bonometti L."/>
            <person name="Westerberg I."/>
            <person name="Brannstrom I.O."/>
            <person name="Guillou S."/>
            <person name="Cros-Aarteil S."/>
            <person name="Calhoun S."/>
            <person name="Haridas S."/>
            <person name="Kuo A."/>
            <person name="Mondo S."/>
            <person name="Pangilinan J."/>
            <person name="Riley R."/>
            <person name="LaButti K."/>
            <person name="Andreopoulos B."/>
            <person name="Lipzen A."/>
            <person name="Chen C."/>
            <person name="Yan M."/>
            <person name="Daum C."/>
            <person name="Ng V."/>
            <person name="Clum A."/>
            <person name="Steindorff A."/>
            <person name="Ohm R.A."/>
            <person name="Martin F."/>
            <person name="Silar P."/>
            <person name="Natvig D.O."/>
            <person name="Lalanne C."/>
            <person name="Gautier V."/>
            <person name="Ament-Velasquez S.L."/>
            <person name="Kruys A."/>
            <person name="Hutchinson M.I."/>
            <person name="Powell A.J."/>
            <person name="Barry K."/>
            <person name="Miller A.N."/>
            <person name="Grigoriev I.V."/>
            <person name="Debuchy R."/>
            <person name="Gladieux P."/>
            <person name="Hiltunen Thoren M."/>
            <person name="Johannesson H."/>
        </authorList>
    </citation>
    <scope>NUCLEOTIDE SEQUENCE</scope>
    <source>
        <strain evidence="2">CBS 314.62</strain>
    </source>
</reference>
<feature type="compositionally biased region" description="Acidic residues" evidence="1">
    <location>
        <begin position="189"/>
        <end position="215"/>
    </location>
</feature>
<evidence type="ECO:0000313" key="2">
    <source>
        <dbReference type="EMBL" id="KAK3695714.1"/>
    </source>
</evidence>
<gene>
    <name evidence="2" type="ORF">B0T22DRAFT_478343</name>
</gene>
<accession>A0AAE0XLI7</accession>
<feature type="compositionally biased region" description="Basic and acidic residues" evidence="1">
    <location>
        <begin position="28"/>
        <end position="37"/>
    </location>
</feature>
<reference evidence="2" key="2">
    <citation type="submission" date="2023-06" db="EMBL/GenBank/DDBJ databases">
        <authorList>
            <consortium name="Lawrence Berkeley National Laboratory"/>
            <person name="Haridas S."/>
            <person name="Hensen N."/>
            <person name="Bonometti L."/>
            <person name="Westerberg I."/>
            <person name="Brannstrom I.O."/>
            <person name="Guillou S."/>
            <person name="Cros-Aarteil S."/>
            <person name="Calhoun S."/>
            <person name="Kuo A."/>
            <person name="Mondo S."/>
            <person name="Pangilinan J."/>
            <person name="Riley R."/>
            <person name="Labutti K."/>
            <person name="Andreopoulos B."/>
            <person name="Lipzen A."/>
            <person name="Chen C."/>
            <person name="Yanf M."/>
            <person name="Daum C."/>
            <person name="Ng V."/>
            <person name="Clum A."/>
            <person name="Steindorff A."/>
            <person name="Ohm R."/>
            <person name="Martin F."/>
            <person name="Silar P."/>
            <person name="Natvig D."/>
            <person name="Lalanne C."/>
            <person name="Gautier V."/>
            <person name="Ament-Velasquez S.L."/>
            <person name="Kruys A."/>
            <person name="Hutchinson M.I."/>
            <person name="Powell A.J."/>
            <person name="Barry K."/>
            <person name="Miller A.N."/>
            <person name="Grigoriev I.V."/>
            <person name="Debuchy R."/>
            <person name="Gladieux P."/>
            <person name="Thoren M.H."/>
            <person name="Johannesson H."/>
        </authorList>
    </citation>
    <scope>NUCLEOTIDE SEQUENCE</scope>
    <source>
        <strain evidence="2">CBS 314.62</strain>
    </source>
</reference>
<dbReference type="AlphaFoldDB" id="A0AAE0XLI7"/>
<keyword evidence="3" id="KW-1185">Reference proteome</keyword>
<feature type="region of interest" description="Disordered" evidence="1">
    <location>
        <begin position="20"/>
        <end position="264"/>
    </location>
</feature>
<comment type="caution">
    <text evidence="2">The sequence shown here is derived from an EMBL/GenBank/DDBJ whole genome shotgun (WGS) entry which is preliminary data.</text>
</comment>
<feature type="compositionally biased region" description="Low complexity" evidence="1">
    <location>
        <begin position="330"/>
        <end position="340"/>
    </location>
</feature>
<evidence type="ECO:0000313" key="3">
    <source>
        <dbReference type="Proteomes" id="UP001270362"/>
    </source>
</evidence>
<feature type="compositionally biased region" description="Basic and acidic residues" evidence="1">
    <location>
        <begin position="173"/>
        <end position="182"/>
    </location>
</feature>
<organism evidence="2 3">
    <name type="scientific">Podospora appendiculata</name>
    <dbReference type="NCBI Taxonomy" id="314037"/>
    <lineage>
        <taxon>Eukaryota</taxon>
        <taxon>Fungi</taxon>
        <taxon>Dikarya</taxon>
        <taxon>Ascomycota</taxon>
        <taxon>Pezizomycotina</taxon>
        <taxon>Sordariomycetes</taxon>
        <taxon>Sordariomycetidae</taxon>
        <taxon>Sordariales</taxon>
        <taxon>Podosporaceae</taxon>
        <taxon>Podospora</taxon>
    </lineage>
</organism>
<sequence>MHKGIDNVFTRDQQMDSLVDYFAILPPDKPDDNDKRAGNGGTGEDDRDDFSQTVPPFDSLEDLSSGAGDDAGDMTGGDAPRASGPANTHFDAQYYRRIHGEPSGYFSVENGDDDDSAGGCQYERYTDGGLYDPFSQTVPVFERSADSSEGSEDSEPPLANDTDVGNDGNNGGKAEEEPEHPNGNHSLAEDDPDSVMEPLLTDDEIAFSDAGEEEPLLAPSKPAASHRGFSAGGATHDDGSFGDGASPPNDYTGRDAGSDAAYESHHKGSDFSLISSSHIWSCNDGDETPCMLSDDGFALIDLPAPVRHGVPHPHTPVQHATHRAYEVADSSPQSSKSSLSPHAPVFHYSGQNQTKFASRPETPPIIPQLPLPPQSLQDWKFRYSDPMLIDDSWNVTSGTGCKRGGRLPSPKRVMGLLDKDEMFAGESSFSPENPIWNYSFWKFKYLDG</sequence>
<feature type="region of interest" description="Disordered" evidence="1">
    <location>
        <begin position="313"/>
        <end position="344"/>
    </location>
</feature>
<dbReference type="EMBL" id="JAULSO010000001">
    <property type="protein sequence ID" value="KAK3695714.1"/>
    <property type="molecule type" value="Genomic_DNA"/>
</dbReference>
<proteinExistence type="predicted"/>
<feature type="compositionally biased region" description="Basic and acidic residues" evidence="1">
    <location>
        <begin position="252"/>
        <end position="264"/>
    </location>
</feature>
<dbReference type="Proteomes" id="UP001270362">
    <property type="component" value="Unassembled WGS sequence"/>
</dbReference>
<evidence type="ECO:0000256" key="1">
    <source>
        <dbReference type="SAM" id="MobiDB-lite"/>
    </source>
</evidence>
<protein>
    <submittedName>
        <fullName evidence="2">Uncharacterized protein</fullName>
    </submittedName>
</protein>